<name>A0ABX6T1A1_9SPHN</name>
<evidence type="ECO:0000313" key="1">
    <source>
        <dbReference type="EMBL" id="QNP43475.1"/>
    </source>
</evidence>
<sequence length="118" mass="13208">MSLTSRISLAEASDESGCHAVQSVRATRPYTPETLSERWSCSAEKVRQMIHRGELAAFPLGKLFRIPALEVERYECAHLRPVKNMNSFHTEASSPLLSERERLAVGSRLARLTLVSPE</sequence>
<gene>
    <name evidence="1" type="ORF">H9L15_01305</name>
</gene>
<keyword evidence="1" id="KW-0238">DNA-binding</keyword>
<protein>
    <submittedName>
        <fullName evidence="1">Excisionase family DNA-binding protein</fullName>
    </submittedName>
</protein>
<evidence type="ECO:0000313" key="2">
    <source>
        <dbReference type="Proteomes" id="UP000516134"/>
    </source>
</evidence>
<organism evidence="1 2">
    <name type="scientific">Sphingomonas daechungensis</name>
    <dbReference type="NCBI Taxonomy" id="1176646"/>
    <lineage>
        <taxon>Bacteria</taxon>
        <taxon>Pseudomonadati</taxon>
        <taxon>Pseudomonadota</taxon>
        <taxon>Alphaproteobacteria</taxon>
        <taxon>Sphingomonadales</taxon>
        <taxon>Sphingomonadaceae</taxon>
        <taxon>Sphingomonas</taxon>
    </lineage>
</organism>
<dbReference type="GO" id="GO:0003677">
    <property type="term" value="F:DNA binding"/>
    <property type="evidence" value="ECO:0007669"/>
    <property type="project" value="UniProtKB-KW"/>
</dbReference>
<dbReference type="InterPro" id="IPR010093">
    <property type="entry name" value="SinI_DNA-bd"/>
</dbReference>
<dbReference type="EMBL" id="CP060780">
    <property type="protein sequence ID" value="QNP43475.1"/>
    <property type="molecule type" value="Genomic_DNA"/>
</dbReference>
<proteinExistence type="predicted"/>
<keyword evidence="2" id="KW-1185">Reference proteome</keyword>
<reference evidence="1 2" key="1">
    <citation type="submission" date="2020-08" db="EMBL/GenBank/DDBJ databases">
        <title>Genome sequence of Sphingomonas daechungensis KACC 18115T.</title>
        <authorList>
            <person name="Hyun D.-W."/>
            <person name="Bae J.-W."/>
        </authorList>
    </citation>
    <scope>NUCLEOTIDE SEQUENCE [LARGE SCALE GENOMIC DNA]</scope>
    <source>
        <strain evidence="1 2">KACC 18115</strain>
    </source>
</reference>
<dbReference type="Proteomes" id="UP000516134">
    <property type="component" value="Chromosome"/>
</dbReference>
<accession>A0ABX6T1A1</accession>
<dbReference type="NCBIfam" id="TIGR01764">
    <property type="entry name" value="excise"/>
    <property type="match status" value="1"/>
</dbReference>